<evidence type="ECO:0000256" key="4">
    <source>
        <dbReference type="ARBA" id="ARBA00022692"/>
    </source>
</evidence>
<dbReference type="PRINTS" id="PR00385">
    <property type="entry name" value="P450"/>
</dbReference>
<gene>
    <name evidence="13" type="ORF">ILEXP_LOCUS10144</name>
</gene>
<dbReference type="Proteomes" id="UP001642360">
    <property type="component" value="Unassembled WGS sequence"/>
</dbReference>
<dbReference type="PRINTS" id="PR00463">
    <property type="entry name" value="EP450I"/>
</dbReference>
<dbReference type="PANTHER" id="PTHR24282">
    <property type="entry name" value="CYTOCHROME P450 FAMILY MEMBER"/>
    <property type="match status" value="1"/>
</dbReference>
<evidence type="ECO:0000256" key="1">
    <source>
        <dbReference type="ARBA" id="ARBA00004370"/>
    </source>
</evidence>
<evidence type="ECO:0000256" key="5">
    <source>
        <dbReference type="ARBA" id="ARBA00022723"/>
    </source>
</evidence>
<dbReference type="InterPro" id="IPR036396">
    <property type="entry name" value="Cyt_P450_sf"/>
</dbReference>
<keyword evidence="6" id="KW-1133">Transmembrane helix</keyword>
<dbReference type="InterPro" id="IPR017972">
    <property type="entry name" value="Cyt_P450_CS"/>
</dbReference>
<dbReference type="InterPro" id="IPR001128">
    <property type="entry name" value="Cyt_P450"/>
</dbReference>
<proteinExistence type="inferred from homology"/>
<evidence type="ECO:0000256" key="3">
    <source>
        <dbReference type="ARBA" id="ARBA00022617"/>
    </source>
</evidence>
<evidence type="ECO:0008006" key="15">
    <source>
        <dbReference type="Google" id="ProtNLM"/>
    </source>
</evidence>
<dbReference type="EMBL" id="CAUOFW020001225">
    <property type="protein sequence ID" value="CAK9142461.1"/>
    <property type="molecule type" value="Genomic_DNA"/>
</dbReference>
<sequence>MLRSQGIKGPSYRFLHGSTKEILNMRKETMSRPMDLSHNIFPRVQPHIYSWLNMYRTNFVFWYGPKPQIVVTELEGKLLYKMAELQSIPKKGIVFTRKQYGLIGMGRLTKMKWKEKGIKGPSYRFLHGSTKEILNMRKETMSRPMDLSHNIFPRVQPHIYSWLNMYRTNFVFWYGPKPQIVVTELEFVKEILNNRDKVYQTMDSEGFLKKLFGGGLVALDGEKWAHRRKLAHYAFHAESLKNMTPAMITSVEIMLERWKQYKGKEIDVFEEFRQLTSDVISRTAFGSSYLEGKDIFEMLMKLTNLMARNAFKIRLPALSLFFKSGDNIESEKLEQGIRDSIIKIIKKREKATSGGLHNFGGDFLGLLLESNHNVDEGNRITEQDMVDECKTFYIAGHETTTSLLSWTVLLLSIHTDWQEKARQEVIKTFGQQLPTSDGIARLKMMNMIIHESLRLYPPVIALLREVKREVKMGDIILPANIKVHVPTLALHHDTQIWGENAHLFKPERFSEGVAKATNYNPAVYLPFGLGPRSCVGLNFATNEAKITLSMILQRYSFTLSPAYIHSPVPVLTISPQRGVQMMLHAL</sequence>
<dbReference type="GO" id="GO:0046872">
    <property type="term" value="F:metal ion binding"/>
    <property type="evidence" value="ECO:0007669"/>
    <property type="project" value="UniProtKB-KW"/>
</dbReference>
<name>A0ABC8RBW2_9AQUA</name>
<dbReference type="GO" id="GO:0016020">
    <property type="term" value="C:membrane"/>
    <property type="evidence" value="ECO:0007669"/>
    <property type="project" value="UniProtKB-SubCell"/>
</dbReference>
<reference evidence="13 14" key="1">
    <citation type="submission" date="2024-02" db="EMBL/GenBank/DDBJ databases">
        <authorList>
            <person name="Vignale AGUSTIN F."/>
            <person name="Sosa J E."/>
            <person name="Modenutti C."/>
        </authorList>
    </citation>
    <scope>NUCLEOTIDE SEQUENCE [LARGE SCALE GENOMIC DNA]</scope>
</reference>
<keyword evidence="5 11" id="KW-0479">Metal-binding</keyword>
<evidence type="ECO:0000313" key="14">
    <source>
        <dbReference type="Proteomes" id="UP001642360"/>
    </source>
</evidence>
<evidence type="ECO:0000256" key="12">
    <source>
        <dbReference type="RuleBase" id="RU000461"/>
    </source>
</evidence>
<dbReference type="Pfam" id="PF00067">
    <property type="entry name" value="p450"/>
    <property type="match status" value="1"/>
</dbReference>
<dbReference type="SUPFAM" id="SSF48264">
    <property type="entry name" value="Cytochrome P450"/>
    <property type="match status" value="1"/>
</dbReference>
<dbReference type="InterPro" id="IPR002401">
    <property type="entry name" value="Cyt_P450_E_grp-I"/>
</dbReference>
<evidence type="ECO:0000256" key="6">
    <source>
        <dbReference type="ARBA" id="ARBA00022989"/>
    </source>
</evidence>
<keyword evidence="8 11" id="KW-0408">Iron</keyword>
<dbReference type="AlphaFoldDB" id="A0ABC8RBW2"/>
<keyword evidence="7 12" id="KW-0560">Oxidoreductase</keyword>
<evidence type="ECO:0000256" key="7">
    <source>
        <dbReference type="ARBA" id="ARBA00023002"/>
    </source>
</evidence>
<accession>A0ABC8RBW2</accession>
<comment type="cofactor">
    <cofactor evidence="11">
        <name>heme</name>
        <dbReference type="ChEBI" id="CHEBI:30413"/>
    </cofactor>
</comment>
<dbReference type="FunFam" id="1.10.630.10:FF:000029">
    <property type="entry name" value="Cytochrome P450 734A1"/>
    <property type="match status" value="1"/>
</dbReference>
<dbReference type="GO" id="GO:0004497">
    <property type="term" value="F:monooxygenase activity"/>
    <property type="evidence" value="ECO:0007669"/>
    <property type="project" value="UniProtKB-KW"/>
</dbReference>
<comment type="caution">
    <text evidence="13">The sequence shown here is derived from an EMBL/GenBank/DDBJ whole genome shotgun (WGS) entry which is preliminary data.</text>
</comment>
<dbReference type="PANTHER" id="PTHR24282:SF20">
    <property type="entry name" value="CYTOCHROME P450 CYP749A22-LIKE"/>
    <property type="match status" value="1"/>
</dbReference>
<comment type="similarity">
    <text evidence="2 12">Belongs to the cytochrome P450 family.</text>
</comment>
<feature type="binding site" description="axial binding residue" evidence="11">
    <location>
        <position position="534"/>
    </location>
    <ligand>
        <name>heme</name>
        <dbReference type="ChEBI" id="CHEBI:30413"/>
    </ligand>
    <ligandPart>
        <name>Fe</name>
        <dbReference type="ChEBI" id="CHEBI:18248"/>
    </ligandPart>
</feature>
<evidence type="ECO:0000256" key="9">
    <source>
        <dbReference type="ARBA" id="ARBA00023033"/>
    </source>
</evidence>
<organism evidence="13 14">
    <name type="scientific">Ilex paraguariensis</name>
    <name type="common">yerba mate</name>
    <dbReference type="NCBI Taxonomy" id="185542"/>
    <lineage>
        <taxon>Eukaryota</taxon>
        <taxon>Viridiplantae</taxon>
        <taxon>Streptophyta</taxon>
        <taxon>Embryophyta</taxon>
        <taxon>Tracheophyta</taxon>
        <taxon>Spermatophyta</taxon>
        <taxon>Magnoliopsida</taxon>
        <taxon>eudicotyledons</taxon>
        <taxon>Gunneridae</taxon>
        <taxon>Pentapetalae</taxon>
        <taxon>asterids</taxon>
        <taxon>campanulids</taxon>
        <taxon>Aquifoliales</taxon>
        <taxon>Aquifoliaceae</taxon>
        <taxon>Ilex</taxon>
    </lineage>
</organism>
<dbReference type="InterPro" id="IPR050665">
    <property type="entry name" value="Cytochrome_P450_Monooxygen"/>
</dbReference>
<keyword evidence="9 12" id="KW-0503">Monooxygenase</keyword>
<dbReference type="Gene3D" id="1.10.630.10">
    <property type="entry name" value="Cytochrome P450"/>
    <property type="match status" value="1"/>
</dbReference>
<evidence type="ECO:0000313" key="13">
    <source>
        <dbReference type="EMBL" id="CAK9142461.1"/>
    </source>
</evidence>
<keyword evidence="10" id="KW-0472">Membrane</keyword>
<evidence type="ECO:0000256" key="11">
    <source>
        <dbReference type="PIRSR" id="PIRSR602401-1"/>
    </source>
</evidence>
<evidence type="ECO:0000256" key="8">
    <source>
        <dbReference type="ARBA" id="ARBA00023004"/>
    </source>
</evidence>
<evidence type="ECO:0000256" key="10">
    <source>
        <dbReference type="ARBA" id="ARBA00023136"/>
    </source>
</evidence>
<dbReference type="PROSITE" id="PS00086">
    <property type="entry name" value="CYTOCHROME_P450"/>
    <property type="match status" value="1"/>
</dbReference>
<comment type="subcellular location">
    <subcellularLocation>
        <location evidence="1">Membrane</location>
    </subcellularLocation>
</comment>
<protein>
    <recommendedName>
        <fullName evidence="15">Cytochrome P450</fullName>
    </recommendedName>
</protein>
<keyword evidence="3 11" id="KW-0349">Heme</keyword>
<evidence type="ECO:0000256" key="2">
    <source>
        <dbReference type="ARBA" id="ARBA00010617"/>
    </source>
</evidence>
<keyword evidence="14" id="KW-1185">Reference proteome</keyword>
<keyword evidence="4" id="KW-0812">Transmembrane</keyword>